<dbReference type="PANTHER" id="PTHR36932:SF1">
    <property type="entry name" value="CAPSULAR POLYSACCHARIDE BIOSYNTHESIS PROTEIN"/>
    <property type="match status" value="1"/>
</dbReference>
<dbReference type="Proteomes" id="UP001064933">
    <property type="component" value="Chromosome"/>
</dbReference>
<reference evidence="1" key="1">
    <citation type="submission" date="2022-10" db="EMBL/GenBank/DDBJ databases">
        <title>Characterization and whole genome sequencing of a new Roseateles species, isolated from fresh water.</title>
        <authorList>
            <person name="Guliayeva D.Y."/>
            <person name="Akhremchuk A.E."/>
            <person name="Sikolenko M.A."/>
            <person name="Valentovich L.N."/>
            <person name="Sidarenka A.V."/>
        </authorList>
    </citation>
    <scope>NUCLEOTIDE SEQUENCE</scope>
    <source>
        <strain evidence="1">BIM B-1768</strain>
    </source>
</reference>
<sequence length="458" mass="50858">MRASEALTLLSAFARARWGYRFADRDQLEAWQRRQVARFLSRQLPRAPFYRDYRNAPLAALPIVDKATLLARFADLNTQGVTLAQATAFALAAEASRDFSHALPHSGGDAGLADLTVGLSSGTQGTRGVFLASSRERTLWAGILLARTLDGPLLHDLVLRRTPLRVAFFLRANSKLYGTLGSRRLDFRFFDLHAGVEAHLAALRGFAPEVLVAPASVLAWLADNAGAMPTPRKVISVAEVLEPDDERRITQAFGLPVHQLYQCTEGFLGYTCEHGALHLNEEFVYVEPEWLDAERTRFQPLVTDFTRSAQLFVRHRLTDVLTVLPGECGCGRPTRRLASIAGRMDDVLWLPHRDGTRLVALFPDIVRHAIVRRHEAHPDYRLSQQGDTLELAVEGGEAAAYEAIVDAVNETIQRLGMATPSWRQVPMPAASGMAKRRRIRCVAKPVMPHRSSEVARHA</sequence>
<accession>A0ABY6AY10</accession>
<dbReference type="NCBIfam" id="TIGR02304">
    <property type="entry name" value="aden_form_hyp"/>
    <property type="match status" value="1"/>
</dbReference>
<dbReference type="EMBL" id="CP104562">
    <property type="protein sequence ID" value="UXH77798.1"/>
    <property type="molecule type" value="Genomic_DNA"/>
</dbReference>
<name>A0ABY6AY10_9BURK</name>
<organism evidence="1 2">
    <name type="scientific">Roseateles amylovorans</name>
    <dbReference type="NCBI Taxonomy" id="2978473"/>
    <lineage>
        <taxon>Bacteria</taxon>
        <taxon>Pseudomonadati</taxon>
        <taxon>Pseudomonadota</taxon>
        <taxon>Betaproteobacteria</taxon>
        <taxon>Burkholderiales</taxon>
        <taxon>Sphaerotilaceae</taxon>
        <taxon>Roseateles</taxon>
    </lineage>
</organism>
<proteinExistence type="predicted"/>
<dbReference type="SUPFAM" id="SSF56801">
    <property type="entry name" value="Acetyl-CoA synthetase-like"/>
    <property type="match status" value="1"/>
</dbReference>
<gene>
    <name evidence="1" type="ORF">N4261_22945</name>
</gene>
<evidence type="ECO:0008006" key="3">
    <source>
        <dbReference type="Google" id="ProtNLM"/>
    </source>
</evidence>
<protein>
    <recommendedName>
        <fullName evidence="3">Adenylate synthase</fullName>
    </recommendedName>
</protein>
<dbReference type="InterPro" id="IPR053158">
    <property type="entry name" value="CapK_Type1_Caps_Biosynth"/>
</dbReference>
<dbReference type="RefSeq" id="WP_261757553.1">
    <property type="nucleotide sequence ID" value="NZ_CP104562.2"/>
</dbReference>
<evidence type="ECO:0000313" key="1">
    <source>
        <dbReference type="EMBL" id="UXH77798.1"/>
    </source>
</evidence>
<keyword evidence="2" id="KW-1185">Reference proteome</keyword>
<dbReference type="Gene3D" id="3.40.50.12780">
    <property type="entry name" value="N-terminal domain of ligase-like"/>
    <property type="match status" value="1"/>
</dbReference>
<evidence type="ECO:0000313" key="2">
    <source>
        <dbReference type="Proteomes" id="UP001064933"/>
    </source>
</evidence>
<dbReference type="InterPro" id="IPR042099">
    <property type="entry name" value="ANL_N_sf"/>
</dbReference>
<dbReference type="InterPro" id="IPR012685">
    <property type="entry name" value="CHP02304_F390_synth-rel"/>
</dbReference>
<dbReference type="PANTHER" id="PTHR36932">
    <property type="entry name" value="CAPSULAR POLYSACCHARIDE BIOSYNTHESIS PROTEIN"/>
    <property type="match status" value="1"/>
</dbReference>